<name>A0A0C9VZM6_SPHS4</name>
<dbReference type="EMBL" id="KN837119">
    <property type="protein sequence ID" value="KIJ44006.1"/>
    <property type="molecule type" value="Genomic_DNA"/>
</dbReference>
<dbReference type="HOGENOM" id="CLU_2484784_0_0_1"/>
<reference evidence="1 2" key="1">
    <citation type="submission" date="2014-06" db="EMBL/GenBank/DDBJ databases">
        <title>Evolutionary Origins and Diversification of the Mycorrhizal Mutualists.</title>
        <authorList>
            <consortium name="DOE Joint Genome Institute"/>
            <consortium name="Mycorrhizal Genomics Consortium"/>
            <person name="Kohler A."/>
            <person name="Kuo A."/>
            <person name="Nagy L.G."/>
            <person name="Floudas D."/>
            <person name="Copeland A."/>
            <person name="Barry K.W."/>
            <person name="Cichocki N."/>
            <person name="Veneault-Fourrey C."/>
            <person name="LaButti K."/>
            <person name="Lindquist E.A."/>
            <person name="Lipzen A."/>
            <person name="Lundell T."/>
            <person name="Morin E."/>
            <person name="Murat C."/>
            <person name="Riley R."/>
            <person name="Ohm R."/>
            <person name="Sun H."/>
            <person name="Tunlid A."/>
            <person name="Henrissat B."/>
            <person name="Grigoriev I.V."/>
            <person name="Hibbett D.S."/>
            <person name="Martin F."/>
        </authorList>
    </citation>
    <scope>NUCLEOTIDE SEQUENCE [LARGE SCALE GENOMIC DNA]</scope>
    <source>
        <strain evidence="1 2">SS14</strain>
    </source>
</reference>
<dbReference type="Proteomes" id="UP000054279">
    <property type="component" value="Unassembled WGS sequence"/>
</dbReference>
<dbReference type="OrthoDB" id="4738875at2759"/>
<evidence type="ECO:0000313" key="1">
    <source>
        <dbReference type="EMBL" id="KIJ44006.1"/>
    </source>
</evidence>
<evidence type="ECO:0000313" key="2">
    <source>
        <dbReference type="Proteomes" id="UP000054279"/>
    </source>
</evidence>
<protein>
    <submittedName>
        <fullName evidence="1">Uncharacterized protein</fullName>
    </submittedName>
</protein>
<proteinExistence type="predicted"/>
<keyword evidence="2" id="KW-1185">Reference proteome</keyword>
<gene>
    <name evidence="1" type="ORF">M422DRAFT_252499</name>
</gene>
<organism evidence="1 2">
    <name type="scientific">Sphaerobolus stellatus (strain SS14)</name>
    <dbReference type="NCBI Taxonomy" id="990650"/>
    <lineage>
        <taxon>Eukaryota</taxon>
        <taxon>Fungi</taxon>
        <taxon>Dikarya</taxon>
        <taxon>Basidiomycota</taxon>
        <taxon>Agaricomycotina</taxon>
        <taxon>Agaricomycetes</taxon>
        <taxon>Phallomycetidae</taxon>
        <taxon>Geastrales</taxon>
        <taxon>Sphaerobolaceae</taxon>
        <taxon>Sphaerobolus</taxon>
    </lineage>
</organism>
<accession>A0A0C9VZM6</accession>
<sequence length="87" mass="9293">MSVTIRSLGFSPSGESFDFKEDLAEATNVLHEAFHKQYFKSDLGGDASLVGPFIRTHLTAGIIGGEVHVAEFPEVGIVGVTLWFGPG</sequence>
<dbReference type="AlphaFoldDB" id="A0A0C9VZM6"/>